<dbReference type="Proteomes" id="UP001596472">
    <property type="component" value="Unassembled WGS sequence"/>
</dbReference>
<accession>A0ABW2L3Q8</accession>
<feature type="domain" description="Suppressor of fused-like" evidence="2">
    <location>
        <begin position="266"/>
        <end position="439"/>
    </location>
</feature>
<gene>
    <name evidence="3" type="ORF">ACFQY0_07240</name>
</gene>
<dbReference type="EMBL" id="JBHTBS010000003">
    <property type="protein sequence ID" value="MFC7336967.1"/>
    <property type="molecule type" value="Genomic_DNA"/>
</dbReference>
<dbReference type="RefSeq" id="WP_379710834.1">
    <property type="nucleotide sequence ID" value="NZ_JBHTBS010000003.1"/>
</dbReference>
<evidence type="ECO:0000313" key="4">
    <source>
        <dbReference type="Proteomes" id="UP001596472"/>
    </source>
</evidence>
<dbReference type="Pfam" id="PF05076">
    <property type="entry name" value="SUFU"/>
    <property type="match status" value="1"/>
</dbReference>
<dbReference type="InterPro" id="IPR020941">
    <property type="entry name" value="SUFU-like_domain"/>
</dbReference>
<evidence type="ECO:0000313" key="3">
    <source>
        <dbReference type="EMBL" id="MFC7336967.1"/>
    </source>
</evidence>
<feature type="transmembrane region" description="Helical" evidence="1">
    <location>
        <begin position="32"/>
        <end position="56"/>
    </location>
</feature>
<keyword evidence="1" id="KW-0812">Transmembrane</keyword>
<sequence length="442" mass="49057">MLDIPATRARFDDWVRSPAFDAHFNSVVKPSVFPFIFGGLLLFSLIGIPLGLALIYRGFKKNRLRKEARRDATEAYTHHEVILCTVIIANQALLRKKGAVAPALLIGEFGASDEASLDACGEVALLLCEVYGEDPSQVAPELQEACRLVNDDTFRDSRRRPIPAHLSKGRQLWLFDTILQADSMPALQECPYIPCLAPPGPTGPIMQLPPEVLVFKPEQQVIRHKAPATPPPIVAPHSDNLEAVEQHIETHLGCPENVFHELISTTVHIDVHIVPATPERPWISLVTSGMSDIPMSTPEGAEEWRFAELMIRLPEGWPLDQASFEDERNYWPIRWLKQLSRFPHELETWIGYGHSIPNGDPPEAFAPGVPFSGIVLSPPWIGGEGFSTLYLNDGTPVHFWSLIPLHASEIEFKLAHGSEALFERIAAAGHSDLVDIQRPAVV</sequence>
<name>A0ABW2L3Q8_9BACT</name>
<proteinExistence type="predicted"/>
<reference evidence="4" key="1">
    <citation type="journal article" date="2019" name="Int. J. Syst. Evol. Microbiol.">
        <title>The Global Catalogue of Microorganisms (GCM) 10K type strain sequencing project: providing services to taxonomists for standard genome sequencing and annotation.</title>
        <authorList>
            <consortium name="The Broad Institute Genomics Platform"/>
            <consortium name="The Broad Institute Genome Sequencing Center for Infectious Disease"/>
            <person name="Wu L."/>
            <person name="Ma J."/>
        </authorList>
    </citation>
    <scope>NUCLEOTIDE SEQUENCE [LARGE SCALE GENOMIC DNA]</scope>
    <source>
        <strain evidence="4">CGMCC 4.1467</strain>
    </source>
</reference>
<keyword evidence="1" id="KW-0472">Membrane</keyword>
<protein>
    <submittedName>
        <fullName evidence="3">Suppressor of fused domain protein</fullName>
    </submittedName>
</protein>
<keyword evidence="4" id="KW-1185">Reference proteome</keyword>
<comment type="caution">
    <text evidence="3">The sequence shown here is derived from an EMBL/GenBank/DDBJ whole genome shotgun (WGS) entry which is preliminary data.</text>
</comment>
<keyword evidence="1" id="KW-1133">Transmembrane helix</keyword>
<evidence type="ECO:0000256" key="1">
    <source>
        <dbReference type="SAM" id="Phobius"/>
    </source>
</evidence>
<evidence type="ECO:0000259" key="2">
    <source>
        <dbReference type="Pfam" id="PF05076"/>
    </source>
</evidence>
<organism evidence="3 4">
    <name type="scientific">Haloferula chungangensis</name>
    <dbReference type="NCBI Taxonomy" id="1048331"/>
    <lineage>
        <taxon>Bacteria</taxon>
        <taxon>Pseudomonadati</taxon>
        <taxon>Verrucomicrobiota</taxon>
        <taxon>Verrucomicrobiia</taxon>
        <taxon>Verrucomicrobiales</taxon>
        <taxon>Verrucomicrobiaceae</taxon>
        <taxon>Haloferula</taxon>
    </lineage>
</organism>